<protein>
    <recommendedName>
        <fullName evidence="4">Phospho-2-dehydro-3-deoxyheptonate aldolase</fullName>
        <ecNumber evidence="4">2.5.1.54</ecNumber>
    </recommendedName>
</protein>
<dbReference type="Gene3D" id="3.20.20.70">
    <property type="entry name" value="Aldolase class I"/>
    <property type="match status" value="2"/>
</dbReference>
<dbReference type="EMBL" id="PIPV01000002">
    <property type="protein sequence ID" value="RUO57666.1"/>
    <property type="molecule type" value="Genomic_DNA"/>
</dbReference>
<evidence type="ECO:0000256" key="4">
    <source>
        <dbReference type="RuleBase" id="RU363071"/>
    </source>
</evidence>
<feature type="binding site" evidence="3">
    <location>
        <position position="107"/>
    </location>
    <ligand>
        <name>phosphoenolpyruvate</name>
        <dbReference type="ChEBI" id="CHEBI:58702"/>
    </ligand>
</feature>
<dbReference type="GO" id="GO:0003849">
    <property type="term" value="F:3-deoxy-7-phosphoheptulonate synthase activity"/>
    <property type="evidence" value="ECO:0007669"/>
    <property type="project" value="UniProtKB-EC"/>
</dbReference>
<dbReference type="OrthoDB" id="9766852at2"/>
<dbReference type="InterPro" id="IPR013785">
    <property type="entry name" value="Aldolase_TIM"/>
</dbReference>
<keyword evidence="3" id="KW-0104">Cadmium</keyword>
<dbReference type="Proteomes" id="UP000287330">
    <property type="component" value="Unassembled WGS sequence"/>
</dbReference>
<evidence type="ECO:0000256" key="2">
    <source>
        <dbReference type="ARBA" id="ARBA00022679"/>
    </source>
</evidence>
<feature type="binding site" evidence="3">
    <location>
        <position position="68"/>
    </location>
    <ligand>
        <name>Mn(2+)</name>
        <dbReference type="ChEBI" id="CHEBI:29035"/>
    </ligand>
</feature>
<evidence type="ECO:0000313" key="7">
    <source>
        <dbReference type="Proteomes" id="UP000287330"/>
    </source>
</evidence>
<reference evidence="7" key="1">
    <citation type="journal article" date="2018" name="Front. Microbiol.">
        <title>Genome-Based Analysis Reveals the Taxonomy and Diversity of the Family Idiomarinaceae.</title>
        <authorList>
            <person name="Liu Y."/>
            <person name="Lai Q."/>
            <person name="Shao Z."/>
        </authorList>
    </citation>
    <scope>NUCLEOTIDE SEQUENCE [LARGE SCALE GENOMIC DNA]</scope>
    <source>
        <strain evidence="7">F23</strain>
    </source>
</reference>
<keyword evidence="7" id="KW-1185">Reference proteome</keyword>
<keyword evidence="3" id="KW-0464">Manganese</keyword>
<evidence type="ECO:0000313" key="6">
    <source>
        <dbReference type="EMBL" id="RUO57666.1"/>
    </source>
</evidence>
<comment type="catalytic activity">
    <reaction evidence="4">
        <text>D-erythrose 4-phosphate + phosphoenolpyruvate + H2O = 7-phospho-2-dehydro-3-deoxy-D-arabino-heptonate + phosphate</text>
        <dbReference type="Rhea" id="RHEA:14717"/>
        <dbReference type="ChEBI" id="CHEBI:15377"/>
        <dbReference type="ChEBI" id="CHEBI:16897"/>
        <dbReference type="ChEBI" id="CHEBI:43474"/>
        <dbReference type="ChEBI" id="CHEBI:58394"/>
        <dbReference type="ChEBI" id="CHEBI:58702"/>
        <dbReference type="EC" id="2.5.1.54"/>
    </reaction>
</comment>
<comment type="cofactor">
    <cofactor evidence="3">
        <name>Mn(2+)</name>
        <dbReference type="ChEBI" id="CHEBI:29035"/>
    </cofactor>
    <cofactor evidence="3">
        <name>Co(2+)</name>
        <dbReference type="ChEBI" id="CHEBI:48828"/>
    </cofactor>
    <cofactor evidence="3">
        <name>Cd(2+)</name>
        <dbReference type="ChEBI" id="CHEBI:48775"/>
    </cofactor>
    <text evidence="3">Binds 1 divalent cation per subunit. The enzyme is active with manganese, cobalt or cadmium ions.</text>
</comment>
<feature type="binding site" evidence="3">
    <location>
        <position position="290"/>
    </location>
    <ligand>
        <name>phosphoenolpyruvate</name>
        <dbReference type="ChEBI" id="CHEBI:58702"/>
    </ligand>
</feature>
<evidence type="ECO:0000256" key="1">
    <source>
        <dbReference type="ARBA" id="ARBA00008911"/>
    </source>
</evidence>
<keyword evidence="3" id="KW-0170">Cobalt</keyword>
<feature type="binding site" evidence="3">
    <location>
        <position position="395"/>
    </location>
    <ligand>
        <name>Mn(2+)</name>
        <dbReference type="ChEBI" id="CHEBI:29035"/>
    </ligand>
</feature>
<comment type="similarity">
    <text evidence="1 4">Belongs to the class-II DAHP synthase family.</text>
</comment>
<dbReference type="RefSeq" id="WP_110573101.1">
    <property type="nucleotide sequence ID" value="NZ_PIPV01000002.1"/>
</dbReference>
<dbReference type="SUPFAM" id="SSF51569">
    <property type="entry name" value="Aldolase"/>
    <property type="match status" value="1"/>
</dbReference>
<accession>A0A432Y9X4</accession>
<proteinExistence type="inferred from homology"/>
<dbReference type="EC" id="2.5.1.54" evidence="4"/>
<name>A0A432Y9X4_9GAMM</name>
<dbReference type="InterPro" id="IPR002480">
    <property type="entry name" value="DAHP_synth_2"/>
</dbReference>
<feature type="binding site" evidence="3">
    <location>
        <position position="321"/>
    </location>
    <ligand>
        <name>phosphoenolpyruvate</name>
        <dbReference type="ChEBI" id="CHEBI:58702"/>
    </ligand>
</feature>
<comment type="caution">
    <text evidence="6">The sequence shown here is derived from an EMBL/GenBank/DDBJ whole genome shotgun (WGS) entry which is preliminary data.</text>
</comment>
<dbReference type="NCBIfam" id="TIGR01358">
    <property type="entry name" value="DAHP_synth_II"/>
    <property type="match status" value="1"/>
</dbReference>
<feature type="binding site" evidence="3">
    <location>
        <position position="425"/>
    </location>
    <ligand>
        <name>Mn(2+)</name>
        <dbReference type="ChEBI" id="CHEBI:29035"/>
    </ligand>
</feature>
<feature type="binding site" evidence="3">
    <location>
        <begin position="267"/>
        <end position="268"/>
    </location>
    <ligand>
        <name>phosphoenolpyruvate</name>
        <dbReference type="ChEBI" id="CHEBI:58702"/>
    </ligand>
</feature>
<gene>
    <name evidence="6" type="ORF">CWE25_04145</name>
</gene>
<dbReference type="PANTHER" id="PTHR21337:SF0">
    <property type="entry name" value="PHOSPHO-2-DEHYDRO-3-DEOXYHEPTONATE ALDOLASE"/>
    <property type="match status" value="1"/>
</dbReference>
<dbReference type="PANTHER" id="PTHR21337">
    <property type="entry name" value="PHOSPHO-2-DEHYDRO-3-DEOXYHEPTONATE ALDOLASE 1, 2"/>
    <property type="match status" value="1"/>
</dbReference>
<feature type="region of interest" description="Disordered" evidence="5">
    <location>
        <begin position="1"/>
        <end position="23"/>
    </location>
</feature>
<organism evidence="6 7">
    <name type="scientific">Idiomarina fontislapidosi</name>
    <dbReference type="NCBI Taxonomy" id="263723"/>
    <lineage>
        <taxon>Bacteria</taxon>
        <taxon>Pseudomonadati</taxon>
        <taxon>Pseudomonadota</taxon>
        <taxon>Gammaproteobacteria</taxon>
        <taxon>Alteromonadales</taxon>
        <taxon>Idiomarinaceae</taxon>
        <taxon>Idiomarina</taxon>
    </lineage>
</organism>
<evidence type="ECO:0000256" key="5">
    <source>
        <dbReference type="SAM" id="MobiDB-lite"/>
    </source>
</evidence>
<feature type="binding site" evidence="3">
    <location>
        <position position="353"/>
    </location>
    <ligand>
        <name>Mn(2+)</name>
        <dbReference type="ChEBI" id="CHEBI:29035"/>
    </ligand>
</feature>
<evidence type="ECO:0000256" key="3">
    <source>
        <dbReference type="PIRSR" id="PIRSR602480-1"/>
    </source>
</evidence>
<dbReference type="GO" id="GO:0009073">
    <property type="term" value="P:aromatic amino acid family biosynthetic process"/>
    <property type="evidence" value="ECO:0007669"/>
    <property type="project" value="InterPro"/>
</dbReference>
<dbReference type="AlphaFoldDB" id="A0A432Y9X4"/>
<dbReference type="Pfam" id="PF01474">
    <property type="entry name" value="DAHP_synth_2"/>
    <property type="match status" value="1"/>
</dbReference>
<keyword evidence="2 4" id="KW-0808">Transferase</keyword>
<sequence>MSQWSARSWRDKPIKQQPQYPNKEHLQQVESQLSQFPPLVFAEEIRALRSQLTDVCHGEGFLLQGGDCAESFADFNAPKIRDTFKVILQMAIVMTFAGSCPVTKVARMAGQYAKPRSSDLETIDGVSLPSYRGDIINDMAFTEAGRTPDPERMLKAYHHSAATLNLLRAFAQGGLANLHKVHKWNLGFLAANPLKERYQEIAEQIQSALRFMEVLGINAENNATLHETQLFTSHEALLLPYEQALTRTDTLTGLPYDCSAHMIWIGERTRQLDHAHVEFMRGIHNPIGVKVGPTMDPDELIRLIDAVNPDNEAGRLTLISRMGADNLADNLPRLVRRVQQEGRNVVWSSDPMHGNTTKADSGLKTRNFDAIHKELRQFFAVHQAEGSYAGGIHLEMTGEDVTECTGGAYQISEADLSSRYRTQCDPRLNADQVLELAFLVAESLGAARNGHG</sequence>